<dbReference type="Gene3D" id="3.80.10.10">
    <property type="entry name" value="Ribonuclease Inhibitor"/>
    <property type="match status" value="1"/>
</dbReference>
<reference evidence="3 4" key="1">
    <citation type="submission" date="2012-08" db="EMBL/GenBank/DDBJ databases">
        <title>Oryza genome evolution.</title>
        <authorList>
            <person name="Wing R.A."/>
        </authorList>
    </citation>
    <scope>NUCLEOTIDE SEQUENCE</scope>
</reference>
<sequence>MDVVPEPPAKRMKLQEGRSSGDGNEPPPPSSIGADLISLLPDDALCEIIVRLPPKDAARTQAISSRWRPLWRSAPLSLDFTTQDSIRPIHKEVTRILSTHPGPGRRFMVPFHLVPYNPDEQTVWDDWLRSPALRDLQELEFNGYFLDPPPPSALLRLSATLRVAVFGWCRLPNDVVGSLLFPHLEQLTLRRVTVSEGTLHGILAGCPVLKGLLLCDMMGCRRVLINSPTIRDVGVRLWWPWLEELVIEDAPCLETLSVVHKSSVLCQRISIVRAPKLETLGCLSQRVSRVEICTTVFQELHATSMKTVMRSVKNLALDVGNLSLDMVINFMRCFPCVEKLYIKVTTLPPIPSQFTSGIGNNNVWRRKKSGRIECPELHLKSLVLTGYRGNKSHVDFAMFFVLNGRVLETMTVEYKKQANNCDKWVQKQKMRLKLDNRVSQSAQFHFTLAADDNLFGCTCRDDISAVLSY</sequence>
<dbReference type="PANTHER" id="PTHR32141">
    <property type="match status" value="1"/>
</dbReference>
<dbReference type="PANTHER" id="PTHR32141:SF158">
    <property type="entry name" value="EXPRESSED PROTEIN"/>
    <property type="match status" value="1"/>
</dbReference>
<dbReference type="InterPro" id="IPR001810">
    <property type="entry name" value="F-box_dom"/>
</dbReference>
<dbReference type="InterPro" id="IPR055411">
    <property type="entry name" value="LRR_FXL15/At3g58940/PEG3-like"/>
</dbReference>
<accession>A0A0D9WXM8</accession>
<feature type="region of interest" description="Disordered" evidence="1">
    <location>
        <begin position="1"/>
        <end position="32"/>
    </location>
</feature>
<dbReference type="HOGENOM" id="CLU_023151_0_1_1"/>
<name>A0A0D9WXM8_9ORYZ</name>
<feature type="domain" description="FBD" evidence="2">
    <location>
        <begin position="373"/>
        <end position="447"/>
    </location>
</feature>
<dbReference type="InterPro" id="IPR055302">
    <property type="entry name" value="F-box_dom-containing"/>
</dbReference>
<protein>
    <recommendedName>
        <fullName evidence="2">FBD domain-containing protein</fullName>
    </recommendedName>
</protein>
<dbReference type="InterPro" id="IPR006566">
    <property type="entry name" value="FBD"/>
</dbReference>
<dbReference type="CDD" id="cd22160">
    <property type="entry name" value="F-box_AtFBL13-like"/>
    <property type="match status" value="1"/>
</dbReference>
<evidence type="ECO:0000313" key="4">
    <source>
        <dbReference type="Proteomes" id="UP000032180"/>
    </source>
</evidence>
<evidence type="ECO:0000259" key="2">
    <source>
        <dbReference type="SMART" id="SM00579"/>
    </source>
</evidence>
<dbReference type="eggNOG" id="ENOG502SWPS">
    <property type="taxonomic scope" value="Eukaryota"/>
</dbReference>
<evidence type="ECO:0000313" key="3">
    <source>
        <dbReference type="EnsemblPlants" id="LPERR07G08670.1"/>
    </source>
</evidence>
<keyword evidence="4" id="KW-1185">Reference proteome</keyword>
<proteinExistence type="predicted"/>
<reference evidence="3" key="3">
    <citation type="submission" date="2015-04" db="UniProtKB">
        <authorList>
            <consortium name="EnsemblPlants"/>
        </authorList>
    </citation>
    <scope>IDENTIFICATION</scope>
</reference>
<reference evidence="4" key="2">
    <citation type="submission" date="2013-12" db="EMBL/GenBank/DDBJ databases">
        <authorList>
            <person name="Yu Y."/>
            <person name="Lee S."/>
            <person name="de Baynast K."/>
            <person name="Wissotski M."/>
            <person name="Liu L."/>
            <person name="Talag J."/>
            <person name="Goicoechea J."/>
            <person name="Angelova A."/>
            <person name="Jetty R."/>
            <person name="Kudrna D."/>
            <person name="Golser W."/>
            <person name="Rivera L."/>
            <person name="Zhang J."/>
            <person name="Wing R."/>
        </authorList>
    </citation>
    <scope>NUCLEOTIDE SEQUENCE</scope>
</reference>
<dbReference type="Pfam" id="PF24758">
    <property type="entry name" value="LRR_At5g56370"/>
    <property type="match status" value="1"/>
</dbReference>
<dbReference type="AlphaFoldDB" id="A0A0D9WXM8"/>
<dbReference type="EnsemblPlants" id="LPERR07G08670.1">
    <property type="protein sequence ID" value="LPERR07G08670.1"/>
    <property type="gene ID" value="LPERR07G08670"/>
</dbReference>
<dbReference type="Pfam" id="PF08387">
    <property type="entry name" value="FBD"/>
    <property type="match status" value="1"/>
</dbReference>
<organism evidence="3 4">
    <name type="scientific">Leersia perrieri</name>
    <dbReference type="NCBI Taxonomy" id="77586"/>
    <lineage>
        <taxon>Eukaryota</taxon>
        <taxon>Viridiplantae</taxon>
        <taxon>Streptophyta</taxon>
        <taxon>Embryophyta</taxon>
        <taxon>Tracheophyta</taxon>
        <taxon>Spermatophyta</taxon>
        <taxon>Magnoliopsida</taxon>
        <taxon>Liliopsida</taxon>
        <taxon>Poales</taxon>
        <taxon>Poaceae</taxon>
        <taxon>BOP clade</taxon>
        <taxon>Oryzoideae</taxon>
        <taxon>Oryzeae</taxon>
        <taxon>Oryzinae</taxon>
        <taxon>Leersia</taxon>
    </lineage>
</organism>
<dbReference type="SUPFAM" id="SSF52047">
    <property type="entry name" value="RNI-like"/>
    <property type="match status" value="1"/>
</dbReference>
<dbReference type="Proteomes" id="UP000032180">
    <property type="component" value="Chromosome 7"/>
</dbReference>
<dbReference type="InterPro" id="IPR036047">
    <property type="entry name" value="F-box-like_dom_sf"/>
</dbReference>
<dbReference type="InterPro" id="IPR053781">
    <property type="entry name" value="F-box_AtFBL13-like"/>
</dbReference>
<dbReference type="Gramene" id="LPERR07G08670.1">
    <property type="protein sequence ID" value="LPERR07G08670.1"/>
    <property type="gene ID" value="LPERR07G08670"/>
</dbReference>
<dbReference type="SMART" id="SM00579">
    <property type="entry name" value="FBD"/>
    <property type="match status" value="1"/>
</dbReference>
<dbReference type="InterPro" id="IPR032675">
    <property type="entry name" value="LRR_dom_sf"/>
</dbReference>
<dbReference type="STRING" id="77586.A0A0D9WXM8"/>
<dbReference type="Pfam" id="PF00646">
    <property type="entry name" value="F-box"/>
    <property type="match status" value="1"/>
</dbReference>
<evidence type="ECO:0000256" key="1">
    <source>
        <dbReference type="SAM" id="MobiDB-lite"/>
    </source>
</evidence>
<dbReference type="SUPFAM" id="SSF81383">
    <property type="entry name" value="F-box domain"/>
    <property type="match status" value="1"/>
</dbReference>